<dbReference type="GO" id="GO:0006887">
    <property type="term" value="P:exocytosis"/>
    <property type="evidence" value="ECO:0007669"/>
    <property type="project" value="UniProtKB-KW"/>
</dbReference>
<accession>A0ABD3HF42</accession>
<evidence type="ECO:0000256" key="1">
    <source>
        <dbReference type="ARBA" id="ARBA00007210"/>
    </source>
</evidence>
<evidence type="ECO:0000313" key="6">
    <source>
        <dbReference type="EMBL" id="KAL3689466.1"/>
    </source>
</evidence>
<dbReference type="PANTHER" id="PTHR21426:SF12">
    <property type="entry name" value="EXOCYST COMPLEX COMPONENT 8"/>
    <property type="match status" value="1"/>
</dbReference>
<protein>
    <recommendedName>
        <fullName evidence="5">Exocyst component Exo84 C-terminal domain-containing protein</fullName>
    </recommendedName>
</protein>
<comment type="similarity">
    <text evidence="1">Belongs to the EXO84 family.</text>
</comment>
<dbReference type="Proteomes" id="UP001633002">
    <property type="component" value="Unassembled WGS sequence"/>
</dbReference>
<keyword evidence="7" id="KW-1185">Reference proteome</keyword>
<evidence type="ECO:0000256" key="3">
    <source>
        <dbReference type="ARBA" id="ARBA00022483"/>
    </source>
</evidence>
<dbReference type="PANTHER" id="PTHR21426">
    <property type="entry name" value="EXOCYST COMPLEX COMPONENT 8"/>
    <property type="match status" value="1"/>
</dbReference>
<dbReference type="AlphaFoldDB" id="A0ABD3HF42"/>
<dbReference type="InterPro" id="IPR033961">
    <property type="entry name" value="Exo84"/>
</dbReference>
<dbReference type="InterPro" id="IPR016159">
    <property type="entry name" value="Cullin_repeat-like_dom_sf"/>
</dbReference>
<dbReference type="GO" id="GO:0015031">
    <property type="term" value="P:protein transport"/>
    <property type="evidence" value="ECO:0007669"/>
    <property type="project" value="UniProtKB-KW"/>
</dbReference>
<dbReference type="EMBL" id="JBJQOH010000004">
    <property type="protein sequence ID" value="KAL3689466.1"/>
    <property type="molecule type" value="Genomic_DNA"/>
</dbReference>
<dbReference type="SUPFAM" id="SSF74788">
    <property type="entry name" value="Cullin repeat-like"/>
    <property type="match status" value="1"/>
</dbReference>
<dbReference type="InterPro" id="IPR032403">
    <property type="entry name" value="Exo84_C"/>
</dbReference>
<keyword evidence="2" id="KW-0813">Transport</keyword>
<gene>
    <name evidence="6" type="ORF">R1sor_015775</name>
</gene>
<reference evidence="6 7" key="1">
    <citation type="submission" date="2024-09" db="EMBL/GenBank/DDBJ databases">
        <title>Chromosome-scale assembly of Riccia sorocarpa.</title>
        <authorList>
            <person name="Paukszto L."/>
        </authorList>
    </citation>
    <scope>NUCLEOTIDE SEQUENCE [LARGE SCALE GENOMIC DNA]</scope>
    <source>
        <strain evidence="6">LP-2024</strain>
        <tissue evidence="6">Aerial parts of the thallus</tissue>
    </source>
</reference>
<dbReference type="Gene3D" id="1.20.58.1210">
    <property type="entry name" value="Exo84p, N-terminal helical domain"/>
    <property type="match status" value="1"/>
</dbReference>
<name>A0ABD3HF42_9MARC</name>
<keyword evidence="4" id="KW-0653">Protein transport</keyword>
<comment type="caution">
    <text evidence="6">The sequence shown here is derived from an EMBL/GenBank/DDBJ whole genome shotgun (WGS) entry which is preliminary data.</text>
</comment>
<keyword evidence="3" id="KW-0268">Exocytosis</keyword>
<dbReference type="InterPro" id="IPR042561">
    <property type="entry name" value="Exo84_C_1"/>
</dbReference>
<evidence type="ECO:0000256" key="4">
    <source>
        <dbReference type="ARBA" id="ARBA00022927"/>
    </source>
</evidence>
<organism evidence="6 7">
    <name type="scientific">Riccia sorocarpa</name>
    <dbReference type="NCBI Taxonomy" id="122646"/>
    <lineage>
        <taxon>Eukaryota</taxon>
        <taxon>Viridiplantae</taxon>
        <taxon>Streptophyta</taxon>
        <taxon>Embryophyta</taxon>
        <taxon>Marchantiophyta</taxon>
        <taxon>Marchantiopsida</taxon>
        <taxon>Marchantiidae</taxon>
        <taxon>Marchantiales</taxon>
        <taxon>Ricciaceae</taxon>
        <taxon>Riccia</taxon>
    </lineage>
</organism>
<dbReference type="Pfam" id="PF16528">
    <property type="entry name" value="Exo84_C"/>
    <property type="match status" value="1"/>
</dbReference>
<dbReference type="Pfam" id="PF08700">
    <property type="entry name" value="VPS51_Exo84_N"/>
    <property type="match status" value="1"/>
</dbReference>
<evidence type="ECO:0000256" key="2">
    <source>
        <dbReference type="ARBA" id="ARBA00022448"/>
    </source>
</evidence>
<sequence length="288" mass="31530">MSTHKPSVRVRGVSGPLLANGAPAYSGHLRDELRVFESHDFDANAYVQGKCQSMSEKAIRQLCAELQDLKKASAEEMRKSVYANYTAFIRTSKEISDLEGELVSMRNLLSTQAALIHGLAEGTSLATIKAAAESPEEIGYLRYDTPASDLERHAQALPDILDVLLAERKVPQALAALDDGERLIAEAQRVEDNKGNSFIAPLQAALSERRARLAEQLAEAARQPSVRGSELRNAIAALEKLGDGPRAHSLLLKSHHERLQHNIRTLRPSGTSYGGAYTAAYRSLYFLL</sequence>
<evidence type="ECO:0000313" key="7">
    <source>
        <dbReference type="Proteomes" id="UP001633002"/>
    </source>
</evidence>
<feature type="domain" description="Exocyst component Exo84 C-terminal" evidence="5">
    <location>
        <begin position="155"/>
        <end position="270"/>
    </location>
</feature>
<evidence type="ECO:0000259" key="5">
    <source>
        <dbReference type="Pfam" id="PF16528"/>
    </source>
</evidence>
<proteinExistence type="inferred from homology"/>